<reference evidence="2" key="1">
    <citation type="submission" date="2017-07" db="EMBL/GenBank/DDBJ databases">
        <title>Taro Niue Genome Assembly and Annotation.</title>
        <authorList>
            <person name="Atibalentja N."/>
            <person name="Keating K."/>
            <person name="Fields C.J."/>
        </authorList>
    </citation>
    <scope>NUCLEOTIDE SEQUENCE</scope>
    <source>
        <strain evidence="2">Niue_2</strain>
        <tissue evidence="2">Leaf</tissue>
    </source>
</reference>
<dbReference type="OrthoDB" id="1904516at2759"/>
<dbReference type="PANTHER" id="PTHR36391:SF1">
    <property type="entry name" value="FURRY"/>
    <property type="match status" value="1"/>
</dbReference>
<accession>A0A843THW6</accession>
<evidence type="ECO:0000313" key="3">
    <source>
        <dbReference type="Proteomes" id="UP000652761"/>
    </source>
</evidence>
<keyword evidence="3" id="KW-1185">Reference proteome</keyword>
<organism evidence="2 3">
    <name type="scientific">Colocasia esculenta</name>
    <name type="common">Wild taro</name>
    <name type="synonym">Arum esculentum</name>
    <dbReference type="NCBI Taxonomy" id="4460"/>
    <lineage>
        <taxon>Eukaryota</taxon>
        <taxon>Viridiplantae</taxon>
        <taxon>Streptophyta</taxon>
        <taxon>Embryophyta</taxon>
        <taxon>Tracheophyta</taxon>
        <taxon>Spermatophyta</taxon>
        <taxon>Magnoliopsida</taxon>
        <taxon>Liliopsida</taxon>
        <taxon>Araceae</taxon>
        <taxon>Aroideae</taxon>
        <taxon>Colocasieae</taxon>
        <taxon>Colocasia</taxon>
    </lineage>
</organism>
<feature type="region of interest" description="Disordered" evidence="1">
    <location>
        <begin position="347"/>
        <end position="401"/>
    </location>
</feature>
<dbReference type="Proteomes" id="UP000652761">
    <property type="component" value="Unassembled WGS sequence"/>
</dbReference>
<dbReference type="EMBL" id="NMUH01000029">
    <property type="protein sequence ID" value="MQL69144.1"/>
    <property type="molecule type" value="Genomic_DNA"/>
</dbReference>
<dbReference type="PANTHER" id="PTHR36391">
    <property type="entry name" value="FURRY"/>
    <property type="match status" value="1"/>
</dbReference>
<comment type="caution">
    <text evidence="2">The sequence shown here is derived from an EMBL/GenBank/DDBJ whole genome shotgun (WGS) entry which is preliminary data.</text>
</comment>
<evidence type="ECO:0000256" key="1">
    <source>
        <dbReference type="SAM" id="MobiDB-lite"/>
    </source>
</evidence>
<sequence length="401" mass="43986">MASGKSLLQSLRRFLKKPWEITGPQSHPEYRSSVPGALEYRHHCPATPPVKPIIPTSNPETVFDIKYYTRDQRRNRPPIRRTVLRKADVEKMMKEKTFALTDFPPVYLTETVVEDQNTNGGGYQYYLNGVGYCKLAKPLGHRSRIEVLKIPNADAPFLLVLPALTAKVLLLPPAPATFAFGHHHLFTSSHSSHLGISILAPPCLLWLWLSVVMDCVSSGSIPPPAPSLCIPWGGGGRRVFAGRVQGPWGSYIVPRTEGALERGGRGDVDKNRMYFTCGRPDHIRWWCPIVRSAVEEKSREKGVNHWGSGDVCISGRREPGRRCQGEELFRGSGLSSSSFHLLLALAQGEQEREEGGSQGQAGGGAGDGGRQLRRRRMPTAAMASVGTLGGLDGGRPCLPRA</sequence>
<evidence type="ECO:0000313" key="2">
    <source>
        <dbReference type="EMBL" id="MQL69144.1"/>
    </source>
</evidence>
<gene>
    <name evidence="2" type="ORF">Taro_001405</name>
</gene>
<protein>
    <submittedName>
        <fullName evidence="2">Uncharacterized protein</fullName>
    </submittedName>
</protein>
<feature type="compositionally biased region" description="Gly residues" evidence="1">
    <location>
        <begin position="356"/>
        <end position="369"/>
    </location>
</feature>
<dbReference type="AlphaFoldDB" id="A0A843THW6"/>
<name>A0A843THW6_COLES</name>
<proteinExistence type="predicted"/>